<sequence>MASGESSGTSPGPDDAAECTNSQGAPVPGHLFIACHEDARGEENEGDDPRAKLAGEGGESLRSFFCPRAEDGSCGGVAEGRERTFVFPGERVTVTCTNEEDLIADQVAALENQYCYWLGFHPSSDSGTLETSTPRGDDDDEMRW</sequence>
<evidence type="ECO:0000256" key="1">
    <source>
        <dbReference type="SAM" id="MobiDB-lite"/>
    </source>
</evidence>
<dbReference type="EMBL" id="HBHZ01010799">
    <property type="protein sequence ID" value="CAE0195228.1"/>
    <property type="molecule type" value="Transcribed_RNA"/>
</dbReference>
<reference evidence="3" key="1">
    <citation type="submission" date="2021-01" db="EMBL/GenBank/DDBJ databases">
        <authorList>
            <person name="Corre E."/>
            <person name="Pelletier E."/>
            <person name="Niang G."/>
            <person name="Scheremetjew M."/>
            <person name="Finn R."/>
            <person name="Kale V."/>
            <person name="Holt S."/>
            <person name="Cochrane G."/>
            <person name="Meng A."/>
            <person name="Brown T."/>
            <person name="Cohen L."/>
        </authorList>
    </citation>
    <scope>NUCLEOTIDE SEQUENCE</scope>
    <source>
        <strain evidence="3">RCC1871</strain>
    </source>
</reference>
<feature type="region of interest" description="Disordered" evidence="1">
    <location>
        <begin position="125"/>
        <end position="144"/>
    </location>
</feature>
<protein>
    <submittedName>
        <fullName evidence="3">Uncharacterized protein</fullName>
    </submittedName>
</protein>
<accession>A0A7S3CGH5</accession>
<name>A0A7S3CGH5_9CHLO</name>
<evidence type="ECO:0000313" key="2">
    <source>
        <dbReference type="EMBL" id="CAE0195228.1"/>
    </source>
</evidence>
<dbReference type="EMBL" id="HBHZ01010821">
    <property type="protein sequence ID" value="CAE0195250.1"/>
    <property type="molecule type" value="Transcribed_RNA"/>
</dbReference>
<feature type="compositionally biased region" description="Polar residues" evidence="1">
    <location>
        <begin position="125"/>
        <end position="134"/>
    </location>
</feature>
<feature type="region of interest" description="Disordered" evidence="1">
    <location>
        <begin position="1"/>
        <end position="25"/>
    </location>
</feature>
<proteinExistence type="predicted"/>
<gene>
    <name evidence="2" type="ORF">CROS1456_LOCUS8325</name>
    <name evidence="3" type="ORF">CROS1456_LOCUS8347</name>
</gene>
<dbReference type="AlphaFoldDB" id="A0A7S3CGH5"/>
<organism evidence="3">
    <name type="scientific">Chloropicon roscoffensis</name>
    <dbReference type="NCBI Taxonomy" id="1461544"/>
    <lineage>
        <taxon>Eukaryota</taxon>
        <taxon>Viridiplantae</taxon>
        <taxon>Chlorophyta</taxon>
        <taxon>Chloropicophyceae</taxon>
        <taxon>Chloropicales</taxon>
        <taxon>Chloropicaceae</taxon>
        <taxon>Chloropicon</taxon>
    </lineage>
</organism>
<evidence type="ECO:0000313" key="3">
    <source>
        <dbReference type="EMBL" id="CAE0195250.1"/>
    </source>
</evidence>
<feature type="compositionally biased region" description="Polar residues" evidence="1">
    <location>
        <begin position="1"/>
        <end position="10"/>
    </location>
</feature>